<protein>
    <submittedName>
        <fullName evidence="1">Uncharacterized protein</fullName>
    </submittedName>
</protein>
<evidence type="ECO:0000313" key="1">
    <source>
        <dbReference type="EMBL" id="MFB8766763.1"/>
    </source>
</evidence>
<organism evidence="1 2">
    <name type="scientific">Nocardiopsis alba</name>
    <dbReference type="NCBI Taxonomy" id="53437"/>
    <lineage>
        <taxon>Bacteria</taxon>
        <taxon>Bacillati</taxon>
        <taxon>Actinomycetota</taxon>
        <taxon>Actinomycetes</taxon>
        <taxon>Streptosporangiales</taxon>
        <taxon>Nocardiopsidaceae</taxon>
        <taxon>Nocardiopsis</taxon>
    </lineage>
</organism>
<dbReference type="RefSeq" id="WP_376736752.1">
    <property type="nucleotide sequence ID" value="NZ_JAYMRS010000001.1"/>
</dbReference>
<comment type="caution">
    <text evidence="1">The sequence shown here is derived from an EMBL/GenBank/DDBJ whole genome shotgun (WGS) entry which is preliminary data.</text>
</comment>
<evidence type="ECO:0000313" key="2">
    <source>
        <dbReference type="Proteomes" id="UP001585053"/>
    </source>
</evidence>
<accession>A0ABV5DQB2</accession>
<gene>
    <name evidence="1" type="ORF">VSQ78_03545</name>
</gene>
<name>A0ABV5DQB2_9ACTN</name>
<keyword evidence="2" id="KW-1185">Reference proteome</keyword>
<sequence length="41" mass="4590">MSDTEAPTLWLRGTKAGIGPLRADRLEEFEGPSLVKRQFES</sequence>
<reference evidence="1 2" key="1">
    <citation type="submission" date="2024-01" db="EMBL/GenBank/DDBJ databases">
        <title>Genome mining of biosynthetic gene clusters to explore secondary metabolites of Streptomyces sp.</title>
        <authorList>
            <person name="Baig A."/>
            <person name="Ajitkumar Shintre N."/>
            <person name="Kumar H."/>
            <person name="Anbarasu A."/>
            <person name="Ramaiah S."/>
        </authorList>
    </citation>
    <scope>NUCLEOTIDE SEQUENCE [LARGE SCALE GENOMIC DNA]</scope>
    <source>
        <strain evidence="1 2">A01</strain>
    </source>
</reference>
<dbReference type="Proteomes" id="UP001585053">
    <property type="component" value="Unassembled WGS sequence"/>
</dbReference>
<dbReference type="EMBL" id="JAYMRS010000001">
    <property type="protein sequence ID" value="MFB8766763.1"/>
    <property type="molecule type" value="Genomic_DNA"/>
</dbReference>
<proteinExistence type="predicted"/>